<dbReference type="Proteomes" id="UP000028681">
    <property type="component" value="Chromosome"/>
</dbReference>
<dbReference type="KEGG" id="ete:ETEE_3780"/>
<evidence type="ECO:0000313" key="2">
    <source>
        <dbReference type="EMBL" id="AIJ10192.1"/>
    </source>
</evidence>
<evidence type="ECO:0000313" key="3">
    <source>
        <dbReference type="Proteomes" id="UP000028681"/>
    </source>
</evidence>
<protein>
    <submittedName>
        <fullName evidence="2">Uncharacterized protein</fullName>
    </submittedName>
</protein>
<evidence type="ECO:0000256" key="1">
    <source>
        <dbReference type="SAM" id="MobiDB-lite"/>
    </source>
</evidence>
<gene>
    <name evidence="2" type="ORF">ETEE_3780</name>
</gene>
<organism evidence="2 3">
    <name type="scientific">Edwardsiella anguillarum ET080813</name>
    <dbReference type="NCBI Taxonomy" id="667120"/>
    <lineage>
        <taxon>Bacteria</taxon>
        <taxon>Pseudomonadati</taxon>
        <taxon>Pseudomonadota</taxon>
        <taxon>Gammaproteobacteria</taxon>
        <taxon>Enterobacterales</taxon>
        <taxon>Hafniaceae</taxon>
        <taxon>Edwardsiella</taxon>
    </lineage>
</organism>
<dbReference type="EMBL" id="CP006664">
    <property type="protein sequence ID" value="AIJ10192.1"/>
    <property type="molecule type" value="Genomic_DNA"/>
</dbReference>
<accession>A0A076LU20</accession>
<reference evidence="2 3" key="1">
    <citation type="journal article" date="2012" name="PLoS ONE">
        <title>Edwardsiella comparative phylogenomics reveal the new intra/inter-species taxonomic relationships, virulence evolution and niche adaptation mechanisms.</title>
        <authorList>
            <person name="Yang M."/>
            <person name="Lv Y."/>
            <person name="Xiao J."/>
            <person name="Wu H."/>
            <person name="Zheng H."/>
            <person name="Liu Q."/>
            <person name="Zhang Y."/>
            <person name="Wang Q."/>
        </authorList>
    </citation>
    <scope>NUCLEOTIDE SEQUENCE [LARGE SCALE GENOMIC DNA]</scope>
    <source>
        <strain evidence="3">080813</strain>
    </source>
</reference>
<name>A0A076LU20_9GAMM</name>
<proteinExistence type="predicted"/>
<sequence>MARDDILKDLEAVLVFTENIPASQASPSQTPYQEQRSVE</sequence>
<feature type="region of interest" description="Disordered" evidence="1">
    <location>
        <begin position="20"/>
        <end position="39"/>
    </location>
</feature>
<dbReference type="HOGENOM" id="CLU_3308824_0_0_6"/>
<dbReference type="AlphaFoldDB" id="A0A076LU20"/>